<evidence type="ECO:0000313" key="2">
    <source>
        <dbReference type="Proteomes" id="UP000195160"/>
    </source>
</evidence>
<reference evidence="1 2" key="1">
    <citation type="submission" date="2016-10" db="EMBL/GenBank/DDBJ databases">
        <title>Comparative genomics of Bacillus thuringiensis reveals a path to pathogens against multiple invertebrate hosts.</title>
        <authorList>
            <person name="Zheng J."/>
            <person name="Gao Q."/>
            <person name="Liu H."/>
            <person name="Peng D."/>
            <person name="Ruan L."/>
            <person name="Sun M."/>
        </authorList>
    </citation>
    <scope>NUCLEOTIDE SEQUENCE [LARGE SCALE GENOMIC DNA]</scope>
    <source>
        <strain evidence="1">T30001</strain>
    </source>
</reference>
<dbReference type="EMBL" id="MOOV01000108">
    <property type="protein sequence ID" value="OUC00599.1"/>
    <property type="molecule type" value="Genomic_DNA"/>
</dbReference>
<name>A0A9X6RH04_BACTV</name>
<dbReference type="AlphaFoldDB" id="A0A9X6RH04"/>
<comment type="caution">
    <text evidence="1">The sequence shown here is derived from an EMBL/GenBank/DDBJ whole genome shotgun (WGS) entry which is preliminary data.</text>
</comment>
<dbReference type="Proteomes" id="UP000195160">
    <property type="component" value="Unassembled WGS sequence"/>
</dbReference>
<protein>
    <submittedName>
        <fullName evidence="1">Uncharacterized protein</fullName>
    </submittedName>
</protein>
<dbReference type="RefSeq" id="WP_088066863.1">
    <property type="nucleotide sequence ID" value="NZ_MOOV01000108.1"/>
</dbReference>
<gene>
    <name evidence="1" type="ORF">BK784_14445</name>
</gene>
<evidence type="ECO:0000313" key="1">
    <source>
        <dbReference type="EMBL" id="OUC00599.1"/>
    </source>
</evidence>
<accession>A0A9X6RH04</accession>
<sequence>MYGSPFYHEPQRRNVEELRSNNSLEMWLKVGQRLAHPLYVYKIEITKIMAFEEETSYRDRYSSAEIYVKPYLDEKDEKCVFKEYKIDVDGINKDKWFLIDNMEG</sequence>
<proteinExistence type="predicted"/>
<organism evidence="1 2">
    <name type="scientific">Bacillus thuringiensis subsp. medellin</name>
    <dbReference type="NCBI Taxonomy" id="79672"/>
    <lineage>
        <taxon>Bacteria</taxon>
        <taxon>Bacillati</taxon>
        <taxon>Bacillota</taxon>
        <taxon>Bacilli</taxon>
        <taxon>Bacillales</taxon>
        <taxon>Bacillaceae</taxon>
        <taxon>Bacillus</taxon>
        <taxon>Bacillus cereus group</taxon>
    </lineage>
</organism>